<dbReference type="SUPFAM" id="SSF48150">
    <property type="entry name" value="DNA-glycosylase"/>
    <property type="match status" value="1"/>
</dbReference>
<name>A0A257LTJ2_UNCW3</name>
<organism evidence="1 2">
    <name type="scientific">candidate division WOR-3 bacterium 4484_18</name>
    <dbReference type="NCBI Taxonomy" id="2020626"/>
    <lineage>
        <taxon>Bacteria</taxon>
        <taxon>Bacteria division WOR-3</taxon>
    </lineage>
</organism>
<sequence length="205" mass="23321">MTHPEVLQKLRNIPSYSEELGLDLTQPEDRFKWFIASILFAKRISADIAKSTFKKFIEATLTSPKAIIDAGWDRLVQVLDAGGYVRYDFSTASNLLAICTKLLDQYGDIDTIHEHARDGDDLERKLLEFKGVGPTAVNIFLRELRGVWEKANPSISQFSIEVAKRLALPDSYLTEVESQLVRIYLEYCKKQRCEACPVTTYCKHG</sequence>
<gene>
    <name evidence="1" type="ORF">CGW93_03985</name>
</gene>
<dbReference type="GO" id="GO:0003824">
    <property type="term" value="F:catalytic activity"/>
    <property type="evidence" value="ECO:0007669"/>
    <property type="project" value="InterPro"/>
</dbReference>
<evidence type="ECO:0000313" key="1">
    <source>
        <dbReference type="EMBL" id="OYV02750.1"/>
    </source>
</evidence>
<dbReference type="AlphaFoldDB" id="A0A257LTJ2"/>
<reference evidence="2" key="1">
    <citation type="submission" date="2017-07" db="EMBL/GenBank/DDBJ databases">
        <title>Novel pathways for hydrocarbon cycling and metabolic interdependencies in hydrothermal sediment communities.</title>
        <authorList>
            <person name="Dombrowski N."/>
            <person name="Seitz K."/>
            <person name="Teske A."/>
            <person name="Baker B."/>
        </authorList>
    </citation>
    <scope>NUCLEOTIDE SEQUENCE [LARGE SCALE GENOMIC DNA]</scope>
</reference>
<proteinExistence type="predicted"/>
<dbReference type="InterPro" id="IPR011257">
    <property type="entry name" value="DNA_glycosylase"/>
</dbReference>
<dbReference type="EMBL" id="NMUJ01000055">
    <property type="protein sequence ID" value="OYV02750.1"/>
    <property type="molecule type" value="Genomic_DNA"/>
</dbReference>
<dbReference type="Gene3D" id="1.10.340.30">
    <property type="entry name" value="Hypothetical protein, domain 2"/>
    <property type="match status" value="1"/>
</dbReference>
<dbReference type="GO" id="GO:0006281">
    <property type="term" value="P:DNA repair"/>
    <property type="evidence" value="ECO:0007669"/>
    <property type="project" value="InterPro"/>
</dbReference>
<evidence type="ECO:0000313" key="2">
    <source>
        <dbReference type="Proteomes" id="UP000216312"/>
    </source>
</evidence>
<dbReference type="Proteomes" id="UP000216312">
    <property type="component" value="Unassembled WGS sequence"/>
</dbReference>
<protein>
    <recommendedName>
        <fullName evidence="3">HhH-GPD domain-containing protein</fullName>
    </recommendedName>
</protein>
<comment type="caution">
    <text evidence="1">The sequence shown here is derived from an EMBL/GenBank/DDBJ whole genome shotgun (WGS) entry which is preliminary data.</text>
</comment>
<evidence type="ECO:0008006" key="3">
    <source>
        <dbReference type="Google" id="ProtNLM"/>
    </source>
</evidence>
<accession>A0A257LTJ2</accession>